<dbReference type="EMBL" id="MAYW01000025">
    <property type="protein sequence ID" value="ODS33579.1"/>
    <property type="molecule type" value="Genomic_DNA"/>
</dbReference>
<dbReference type="InterPro" id="IPR021457">
    <property type="entry name" value="DUF3108"/>
</dbReference>
<proteinExistence type="predicted"/>
<evidence type="ECO:0008006" key="3">
    <source>
        <dbReference type="Google" id="ProtNLM"/>
    </source>
</evidence>
<dbReference type="AlphaFoldDB" id="A0A1E3XDA4"/>
<organism evidence="1 2">
    <name type="scientific">Candidatus Scalindua rubra</name>
    <dbReference type="NCBI Taxonomy" id="1872076"/>
    <lineage>
        <taxon>Bacteria</taxon>
        <taxon>Pseudomonadati</taxon>
        <taxon>Planctomycetota</taxon>
        <taxon>Candidatus Brocadiia</taxon>
        <taxon>Candidatus Brocadiales</taxon>
        <taxon>Candidatus Scalinduaceae</taxon>
        <taxon>Candidatus Scalindua</taxon>
    </lineage>
</organism>
<evidence type="ECO:0000313" key="2">
    <source>
        <dbReference type="Proteomes" id="UP000094056"/>
    </source>
</evidence>
<name>A0A1E3XDA4_9BACT</name>
<dbReference type="Proteomes" id="UP000094056">
    <property type="component" value="Unassembled WGS sequence"/>
</dbReference>
<dbReference type="Pfam" id="PF11306">
    <property type="entry name" value="DUF3108"/>
    <property type="match status" value="1"/>
</dbReference>
<protein>
    <recommendedName>
        <fullName evidence="3">DUF3108 domain-containing protein</fullName>
    </recommendedName>
</protein>
<reference evidence="1 2" key="1">
    <citation type="submission" date="2016-07" db="EMBL/GenBank/DDBJ databases">
        <title>Draft genome of Scalindua rubra, obtained from a brine-seawater interface in the Red Sea, sheds light on salt adaptation in anammox bacteria.</title>
        <authorList>
            <person name="Speth D.R."/>
            <person name="Lagkouvardos I."/>
            <person name="Wang Y."/>
            <person name="Qian P.-Y."/>
            <person name="Dutilh B.E."/>
            <person name="Jetten M.S."/>
        </authorList>
    </citation>
    <scope>NUCLEOTIDE SEQUENCE [LARGE SCALE GENOMIC DNA]</scope>
    <source>
        <strain evidence="1">BSI-1</strain>
    </source>
</reference>
<comment type="caution">
    <text evidence="1">The sequence shown here is derived from an EMBL/GenBank/DDBJ whole genome shotgun (WGS) entry which is preliminary data.</text>
</comment>
<gene>
    <name evidence="1" type="ORF">SCARUB_01313</name>
</gene>
<sequence>MFSFHVGNLYSETHEKEMDLVSTPAFPLGSKQYSKNDITKFDGELLKYKIGFWIFKTVGIATFKCERDGDSLVVTIDACTTGFIDKIIHRHDIYRTTMKIEDSTNRLIPVSSYQKKDKRKKERIMITNYDYENNVCNYKTWRNGVIHKEGSIKLEPDASDDMTSVSYNFRNEIYGEVKEGASFNITTVYKDKFPNFSVNVRSADNSDELSKWKDFFPDIKYVVDVALDPEVLDSKEGKLVILFTEDLIPVGYVAKDVIGFGDLYGFLVEEIN</sequence>
<accession>A0A1E3XDA4</accession>
<evidence type="ECO:0000313" key="1">
    <source>
        <dbReference type="EMBL" id="ODS33579.1"/>
    </source>
</evidence>